<dbReference type="Gene3D" id="3.50.50.60">
    <property type="entry name" value="FAD/NAD(P)-binding domain"/>
    <property type="match status" value="1"/>
</dbReference>
<dbReference type="Proteomes" id="UP000189703">
    <property type="component" value="Unplaced"/>
</dbReference>
<keyword evidence="6" id="KW-1185">Reference proteome</keyword>
<dbReference type="GO" id="GO:0005092">
    <property type="term" value="F:GDP-dissociation inhibitor activity"/>
    <property type="evidence" value="ECO:0007669"/>
    <property type="project" value="InterPro"/>
</dbReference>
<dbReference type="GeneID" id="104591446"/>
<sequence>MDENVSYPFIDTSSFDLIVVGTGLPESVIASAASAAGKSVLHLDANPFYGSHFSSLPLDSFTSFLQSQQNIPQKEYSSSIENYSQSDCVVVGLESRCLYSNFEISSHVSPESLEPSRKFSLDISGPRVLFCADPAVDLLLKSGASHHIEFKSIDASFIYTGDGRLLAVPDSRAAIFKDRSLGLTEKNQLMRFFKLVQEHFESVAADGDRKEEKRRISEEDLESPFIEFLNKQRLPPKIKSIILYAIVMADCDQDHPEISENLVKTKDGIEKLALYHSSVGRLANASGAFIYPIYGQGELPQAFCRCAAVKGALYVLRMPVTALLLDKESSHYKGVRLASGQEMFFHHLVVDPSYVVPSSSILSLTVDLQQKSAHGSSLAVVKGKVARAICVTRGSVKPDLSNLLLVFPPRSLNSKQVKSIRALQLGSNLAVCPSGLFLLYLSTVCDDAIQGKESLHAAMDALFTPVSEDNDSTSVVSKDMEGQTKPSLLWSAMYIQEMAMGSSDTISFCCMPDGNLDYCDLLKSTVELFREMYPMEELFPQTTAEKIEDDGDSLD</sequence>
<comment type="subcellular location">
    <subcellularLocation>
        <location evidence="1 5">Cytoplasm</location>
    </subcellularLocation>
</comment>
<dbReference type="InParanoid" id="A0A1U7ZL33"/>
<dbReference type="STRING" id="4432.A0A1U7ZL33"/>
<dbReference type="GO" id="GO:0007264">
    <property type="term" value="P:small GTPase-mediated signal transduction"/>
    <property type="evidence" value="ECO:0007669"/>
    <property type="project" value="UniProtKB-UniRule"/>
</dbReference>
<dbReference type="InterPro" id="IPR036188">
    <property type="entry name" value="FAD/NAD-bd_sf"/>
</dbReference>
<dbReference type="GO" id="GO:0006886">
    <property type="term" value="P:intracellular protein transport"/>
    <property type="evidence" value="ECO:0007669"/>
    <property type="project" value="InterPro"/>
</dbReference>
<evidence type="ECO:0000256" key="2">
    <source>
        <dbReference type="ARBA" id="ARBA00005593"/>
    </source>
</evidence>
<dbReference type="AlphaFoldDB" id="A0A1U7ZL33"/>
<dbReference type="OrthoDB" id="9446342at2759"/>
<accession>A0A1U7ZL33</accession>
<dbReference type="InterPro" id="IPR001738">
    <property type="entry name" value="Rab_escort"/>
</dbReference>
<organism evidence="6 7">
    <name type="scientific">Nelumbo nucifera</name>
    <name type="common">Sacred lotus</name>
    <dbReference type="NCBI Taxonomy" id="4432"/>
    <lineage>
        <taxon>Eukaryota</taxon>
        <taxon>Viridiplantae</taxon>
        <taxon>Streptophyta</taxon>
        <taxon>Embryophyta</taxon>
        <taxon>Tracheophyta</taxon>
        <taxon>Spermatophyta</taxon>
        <taxon>Magnoliopsida</taxon>
        <taxon>Proteales</taxon>
        <taxon>Nelumbonaceae</taxon>
        <taxon>Nelumbo</taxon>
    </lineage>
</organism>
<dbReference type="PANTHER" id="PTHR11787">
    <property type="entry name" value="RAB GDP-DISSOCIATION INHIBITOR"/>
    <property type="match status" value="1"/>
</dbReference>
<dbReference type="FunFam" id="1.10.405.10:FF:000008">
    <property type="entry name" value="Rab proteins geranylgeranyltransferase component"/>
    <property type="match status" value="1"/>
</dbReference>
<dbReference type="PRINTS" id="PR00891">
    <property type="entry name" value="RABGDIREP"/>
</dbReference>
<dbReference type="KEGG" id="nnu:104591446"/>
<gene>
    <name evidence="7" type="primary">LOC104591446</name>
</gene>
<dbReference type="FunCoup" id="A0A1U7ZL33">
    <property type="interactions" value="1950"/>
</dbReference>
<dbReference type="GO" id="GO:0005829">
    <property type="term" value="C:cytosol"/>
    <property type="evidence" value="ECO:0000318"/>
    <property type="project" value="GO_Central"/>
</dbReference>
<keyword evidence="3 5" id="KW-0343">GTPase activation</keyword>
<keyword evidence="4 5" id="KW-0963">Cytoplasm</keyword>
<comment type="function">
    <text evidence="5">Substrate-binding subunit of the Rab geranylgeranyltransferase (GGTase) complex. Binds unprenylated Rab proteins.</text>
</comment>
<dbReference type="InterPro" id="IPR018203">
    <property type="entry name" value="GDP_dissociation_inhibitor"/>
</dbReference>
<dbReference type="PANTHER" id="PTHR11787:SF4">
    <property type="entry name" value="CHM, RAB ESCORT PROTEIN 1"/>
    <property type="match status" value="1"/>
</dbReference>
<evidence type="ECO:0000313" key="7">
    <source>
        <dbReference type="RefSeq" id="XP_010248580.1"/>
    </source>
</evidence>
<evidence type="ECO:0000313" key="6">
    <source>
        <dbReference type="Proteomes" id="UP000189703"/>
    </source>
</evidence>
<dbReference type="Gene3D" id="1.10.405.10">
    <property type="entry name" value="Guanine Nucleotide Dissociation Inhibitor, domain 1"/>
    <property type="match status" value="1"/>
</dbReference>
<dbReference type="GO" id="GO:0005096">
    <property type="term" value="F:GTPase activator activity"/>
    <property type="evidence" value="ECO:0007669"/>
    <property type="project" value="UniProtKB-UniRule"/>
</dbReference>
<dbReference type="GO" id="GO:0005968">
    <property type="term" value="C:Rab-protein geranylgeranyltransferase complex"/>
    <property type="evidence" value="ECO:0000318"/>
    <property type="project" value="GO_Central"/>
</dbReference>
<evidence type="ECO:0000256" key="3">
    <source>
        <dbReference type="ARBA" id="ARBA00022468"/>
    </source>
</evidence>
<dbReference type="SUPFAM" id="SSF51905">
    <property type="entry name" value="FAD/NAD(P)-binding domain"/>
    <property type="match status" value="1"/>
</dbReference>
<evidence type="ECO:0000256" key="1">
    <source>
        <dbReference type="ARBA" id="ARBA00004496"/>
    </source>
</evidence>
<dbReference type="PIRSF" id="PIRSF016550">
    <property type="entry name" value="Rab_ger_ger_transf_A_euk"/>
    <property type="match status" value="1"/>
</dbReference>
<dbReference type="GO" id="GO:0005634">
    <property type="term" value="C:nucleus"/>
    <property type="evidence" value="ECO:0000318"/>
    <property type="project" value="GO_Central"/>
</dbReference>
<reference evidence="7" key="1">
    <citation type="submission" date="2025-08" db="UniProtKB">
        <authorList>
            <consortium name="RefSeq"/>
        </authorList>
    </citation>
    <scope>IDENTIFICATION</scope>
</reference>
<name>A0A1U7ZL33_NELNU</name>
<dbReference type="OMA" id="EHYVLHA"/>
<protein>
    <recommendedName>
        <fullName evidence="5">Rab escort protein 1</fullName>
    </recommendedName>
</protein>
<evidence type="ECO:0000256" key="4">
    <source>
        <dbReference type="ARBA" id="ARBA00022490"/>
    </source>
</evidence>
<proteinExistence type="inferred from homology"/>
<comment type="similarity">
    <text evidence="2 5">Belongs to the Rab GDI family.</text>
</comment>
<evidence type="ECO:0000256" key="5">
    <source>
        <dbReference type="PIRNR" id="PIRNR016550"/>
    </source>
</evidence>
<dbReference type="Gene3D" id="3.30.519.10">
    <property type="entry name" value="Guanine Nucleotide Dissociation Inhibitor, domain 2"/>
    <property type="match status" value="1"/>
</dbReference>
<dbReference type="Pfam" id="PF00996">
    <property type="entry name" value="GDI"/>
    <property type="match status" value="2"/>
</dbReference>
<dbReference type="SUPFAM" id="SSF54373">
    <property type="entry name" value="FAD-linked reductases, C-terminal domain"/>
    <property type="match status" value="1"/>
</dbReference>
<dbReference type="eggNOG" id="KOG4405">
    <property type="taxonomic scope" value="Eukaryota"/>
</dbReference>
<dbReference type="RefSeq" id="XP_010248580.1">
    <property type="nucleotide sequence ID" value="XM_010250278.2"/>
</dbReference>
<dbReference type="GO" id="GO:0016192">
    <property type="term" value="P:vesicle-mediated transport"/>
    <property type="evidence" value="ECO:0000318"/>
    <property type="project" value="GO_Central"/>
</dbReference>